<feature type="compositionally biased region" description="Acidic residues" evidence="1">
    <location>
        <begin position="55"/>
        <end position="69"/>
    </location>
</feature>
<dbReference type="EMBL" id="CALOZG010000010">
    <property type="protein sequence ID" value="CAH4030483.1"/>
    <property type="molecule type" value="Genomic_DNA"/>
</dbReference>
<proteinExistence type="predicted"/>
<feature type="region of interest" description="Disordered" evidence="1">
    <location>
        <begin position="49"/>
        <end position="94"/>
    </location>
</feature>
<gene>
    <name evidence="2" type="ORF">PIBRA_LOCUS7134</name>
</gene>
<evidence type="ECO:0000313" key="2">
    <source>
        <dbReference type="EMBL" id="CAH4030483.1"/>
    </source>
</evidence>
<organism evidence="2 3">
    <name type="scientific">Pieris brassicae</name>
    <name type="common">White butterfly</name>
    <name type="synonym">Large white butterfly</name>
    <dbReference type="NCBI Taxonomy" id="7116"/>
    <lineage>
        <taxon>Eukaryota</taxon>
        <taxon>Metazoa</taxon>
        <taxon>Ecdysozoa</taxon>
        <taxon>Arthropoda</taxon>
        <taxon>Hexapoda</taxon>
        <taxon>Insecta</taxon>
        <taxon>Pterygota</taxon>
        <taxon>Neoptera</taxon>
        <taxon>Endopterygota</taxon>
        <taxon>Lepidoptera</taxon>
        <taxon>Glossata</taxon>
        <taxon>Ditrysia</taxon>
        <taxon>Papilionoidea</taxon>
        <taxon>Pieridae</taxon>
        <taxon>Pierinae</taxon>
        <taxon>Pieris</taxon>
    </lineage>
</organism>
<accession>A0A9P0TF34</accession>
<keyword evidence="3" id="KW-1185">Reference proteome</keyword>
<dbReference type="AlphaFoldDB" id="A0A9P0TF34"/>
<name>A0A9P0TF34_PIEBR</name>
<evidence type="ECO:0000313" key="3">
    <source>
        <dbReference type="Proteomes" id="UP001152562"/>
    </source>
</evidence>
<comment type="caution">
    <text evidence="2">The sequence shown here is derived from an EMBL/GenBank/DDBJ whole genome shotgun (WGS) entry which is preliminary data.</text>
</comment>
<reference evidence="2" key="1">
    <citation type="submission" date="2022-05" db="EMBL/GenBank/DDBJ databases">
        <authorList>
            <person name="Okamura Y."/>
        </authorList>
    </citation>
    <scope>NUCLEOTIDE SEQUENCE</scope>
</reference>
<protein>
    <submittedName>
        <fullName evidence="2">Uncharacterized protein</fullName>
    </submittedName>
</protein>
<evidence type="ECO:0000256" key="1">
    <source>
        <dbReference type="SAM" id="MobiDB-lite"/>
    </source>
</evidence>
<dbReference type="Proteomes" id="UP001152562">
    <property type="component" value="Unassembled WGS sequence"/>
</dbReference>
<sequence>MKPLLISRQEADSCRKLIFQMTRSTKTSSGKTNKPSSLVKLEQSQLRLENISSDSESDFVLEPSEDEDPKDPIPQPSTSSTKPWEPPAVLPNNEFEWTPTTKQLDHLIPAAKPQKAAQGTECQQLGDITFNQIRYA</sequence>